<reference evidence="1 2" key="1">
    <citation type="submission" date="2018-10" db="EMBL/GenBank/DDBJ databases">
        <title>Genomic Encyclopedia of Archaeal and Bacterial Type Strains, Phase II (KMG-II): from individual species to whole genera.</title>
        <authorList>
            <person name="Goeker M."/>
        </authorList>
    </citation>
    <scope>NUCLEOTIDE SEQUENCE [LARGE SCALE GENOMIC DNA]</scope>
    <source>
        <strain evidence="1 2">DSM 18602</strain>
    </source>
</reference>
<dbReference type="AlphaFoldDB" id="A0A495J170"/>
<dbReference type="EMBL" id="RBKU01000001">
    <property type="protein sequence ID" value="RKR82054.1"/>
    <property type="molecule type" value="Genomic_DNA"/>
</dbReference>
<evidence type="ECO:0000313" key="1">
    <source>
        <dbReference type="EMBL" id="RKR82054.1"/>
    </source>
</evidence>
<proteinExistence type="predicted"/>
<keyword evidence="2" id="KW-1185">Reference proteome</keyword>
<dbReference type="Proteomes" id="UP000268007">
    <property type="component" value="Unassembled WGS sequence"/>
</dbReference>
<organism evidence="1 2">
    <name type="scientific">Mucilaginibacter gracilis</name>
    <dbReference type="NCBI Taxonomy" id="423350"/>
    <lineage>
        <taxon>Bacteria</taxon>
        <taxon>Pseudomonadati</taxon>
        <taxon>Bacteroidota</taxon>
        <taxon>Sphingobacteriia</taxon>
        <taxon>Sphingobacteriales</taxon>
        <taxon>Sphingobacteriaceae</taxon>
        <taxon>Mucilaginibacter</taxon>
    </lineage>
</organism>
<accession>A0A495J170</accession>
<evidence type="ECO:0000313" key="2">
    <source>
        <dbReference type="Proteomes" id="UP000268007"/>
    </source>
</evidence>
<protein>
    <submittedName>
        <fullName evidence="1">Uncharacterized protein</fullName>
    </submittedName>
</protein>
<gene>
    <name evidence="1" type="ORF">BDD43_2221</name>
</gene>
<sequence length="294" mass="33574">MRLILYLWDSLLSTSNIIIIMKYKTTFRNILILYILIVNFAYAQKIPNIQTTSLKIPDNIKFDGKANKWNNNFQAYNHATNLYYSIANNDKLLYLIFQIKQPDIITKVFLGGVTLTISSAINPQKFKTSVTYPVFIGQKAPLYSIFKNKPKKSNDSIQYAMQVDSFIYNLNNTFLNNLKLIIVEKNENATDTISIYNQQGIKVASRFDNNFYFTCEIGIPIKLFDQSSSASEYNYNIRLNGSSVQKGKIQFSSNGRFIIISNAQGKPVDAIPVIPETMNTTFPTDFGGKYKMLK</sequence>
<name>A0A495J170_9SPHI</name>
<comment type="caution">
    <text evidence="1">The sequence shown here is derived from an EMBL/GenBank/DDBJ whole genome shotgun (WGS) entry which is preliminary data.</text>
</comment>